<sequence length="288" mass="32725">MIAIVDGGSTKCDWVILDHNWDIAFKTETIGFNPNIIDVSQIPAEILNNQQLSENRFQVNHIYFYGSGCGVRENCLRVEDSLKKVFTNAKITVKEDLTAAAYSAYNGRPAIVCILGTGSNACYFDGENIKRELPSLGFLIGDEGSGCALGKLLVKNYFMKKMPPDLHKEFTEAYNLNIEDLIANMYHNPRANAYLAEFSRFIVTRKEHPYLQHLVFQELKNYLDYQVIPYEESKSSEVNFIGSIAYYYEDILRSAAADLHLNIGKIVQKPIESLVEYHRQYILPNLGI</sequence>
<proteinExistence type="predicted"/>
<dbReference type="SUPFAM" id="SSF53067">
    <property type="entry name" value="Actin-like ATPase domain"/>
    <property type="match status" value="2"/>
</dbReference>
<dbReference type="InterPro" id="IPR002731">
    <property type="entry name" value="ATPase_BadF"/>
</dbReference>
<evidence type="ECO:0000313" key="2">
    <source>
        <dbReference type="Proteomes" id="UP000215196"/>
    </source>
</evidence>
<dbReference type="CDD" id="cd24079">
    <property type="entry name" value="ASKHA_NBD_PG1100-like"/>
    <property type="match status" value="1"/>
</dbReference>
<dbReference type="OrthoDB" id="871343at2"/>
<dbReference type="InterPro" id="IPR052519">
    <property type="entry name" value="Euk-type_GlcNAc_Kinase"/>
</dbReference>
<dbReference type="PANTHER" id="PTHR43190:SF3">
    <property type="entry name" value="N-ACETYL-D-GLUCOSAMINE KINASE"/>
    <property type="match status" value="1"/>
</dbReference>
<keyword evidence="2" id="KW-1185">Reference proteome</keyword>
<dbReference type="AlphaFoldDB" id="A0A239XTD3"/>
<evidence type="ECO:0000313" key="1">
    <source>
        <dbReference type="EMBL" id="SNV50055.1"/>
    </source>
</evidence>
<dbReference type="InterPro" id="IPR043129">
    <property type="entry name" value="ATPase_NBD"/>
</dbReference>
<dbReference type="Gene3D" id="3.30.420.40">
    <property type="match status" value="2"/>
</dbReference>
<accession>A0A239XTD3</accession>
<dbReference type="Pfam" id="PF01869">
    <property type="entry name" value="BcrAD_BadFG"/>
    <property type="match status" value="1"/>
</dbReference>
<dbReference type="Gene3D" id="1.10.720.160">
    <property type="match status" value="1"/>
</dbReference>
<reference evidence="1 2" key="1">
    <citation type="submission" date="2017-06" db="EMBL/GenBank/DDBJ databases">
        <authorList>
            <consortium name="Pathogen Informatics"/>
        </authorList>
    </citation>
    <scope>NUCLEOTIDE SEQUENCE [LARGE SCALE GENOMIC DNA]</scope>
    <source>
        <strain evidence="1 2">NCTC13490</strain>
    </source>
</reference>
<gene>
    <name evidence="1" type="ORF">SAMEA4412677_02251</name>
</gene>
<protein>
    <submittedName>
        <fullName evidence="1">BadF/BadG/BcrA/BcrD ATPase family</fullName>
    </submittedName>
</protein>
<organism evidence="1 2">
    <name type="scientific">Chryseobacterium taklimakanense</name>
    <dbReference type="NCBI Taxonomy" id="536441"/>
    <lineage>
        <taxon>Bacteria</taxon>
        <taxon>Pseudomonadati</taxon>
        <taxon>Bacteroidota</taxon>
        <taxon>Flavobacteriia</taxon>
        <taxon>Flavobacteriales</taxon>
        <taxon>Weeksellaceae</taxon>
        <taxon>Chryseobacterium group</taxon>
        <taxon>Chryseobacterium</taxon>
    </lineage>
</organism>
<dbReference type="KEGG" id="ctak:4412677_02251"/>
<dbReference type="PANTHER" id="PTHR43190">
    <property type="entry name" value="N-ACETYL-D-GLUCOSAMINE KINASE"/>
    <property type="match status" value="1"/>
</dbReference>
<dbReference type="Proteomes" id="UP000215196">
    <property type="component" value="Chromosome 1"/>
</dbReference>
<name>A0A239XTD3_9FLAO</name>
<dbReference type="EMBL" id="LT906465">
    <property type="protein sequence ID" value="SNV50055.1"/>
    <property type="molecule type" value="Genomic_DNA"/>
</dbReference>
<dbReference type="RefSeq" id="WP_095073202.1">
    <property type="nucleotide sequence ID" value="NZ_CP034173.1"/>
</dbReference>